<feature type="transmembrane region" description="Helical" evidence="12">
    <location>
        <begin position="325"/>
        <end position="346"/>
    </location>
</feature>
<evidence type="ECO:0000256" key="1">
    <source>
        <dbReference type="ARBA" id="ARBA00004479"/>
    </source>
</evidence>
<accession>A0A7J7K4L6</accession>
<dbReference type="InterPro" id="IPR013783">
    <property type="entry name" value="Ig-like_fold"/>
</dbReference>
<evidence type="ECO:0000256" key="11">
    <source>
        <dbReference type="ARBA" id="ARBA00051722"/>
    </source>
</evidence>
<evidence type="ECO:0000256" key="6">
    <source>
        <dbReference type="ARBA" id="ARBA00022801"/>
    </source>
</evidence>
<feature type="domain" description="Tyrosine-protein phosphatase" evidence="13">
    <location>
        <begin position="731"/>
        <end position="814"/>
    </location>
</feature>
<dbReference type="PROSITE" id="PS50056">
    <property type="entry name" value="TYR_PHOSPHATASE_2"/>
    <property type="match status" value="1"/>
</dbReference>
<dbReference type="SMART" id="SM00404">
    <property type="entry name" value="PTPc_motif"/>
    <property type="match status" value="1"/>
</dbReference>
<organism evidence="16 17">
    <name type="scientific">Bugula neritina</name>
    <name type="common">Brown bryozoan</name>
    <name type="synonym">Sertularia neritina</name>
    <dbReference type="NCBI Taxonomy" id="10212"/>
    <lineage>
        <taxon>Eukaryota</taxon>
        <taxon>Metazoa</taxon>
        <taxon>Spiralia</taxon>
        <taxon>Lophotrochozoa</taxon>
        <taxon>Bryozoa</taxon>
        <taxon>Gymnolaemata</taxon>
        <taxon>Cheilostomatida</taxon>
        <taxon>Flustrina</taxon>
        <taxon>Buguloidea</taxon>
        <taxon>Bugulidae</taxon>
        <taxon>Bugula</taxon>
    </lineage>
</organism>
<keyword evidence="7" id="KW-0904">Protein phosphatase</keyword>
<dbReference type="EC" id="3.1.3.48" evidence="3"/>
<keyword evidence="4 12" id="KW-0812">Transmembrane</keyword>
<dbReference type="InterPro" id="IPR036116">
    <property type="entry name" value="FN3_sf"/>
</dbReference>
<dbReference type="PANTHER" id="PTHR19134">
    <property type="entry name" value="RECEPTOR-TYPE TYROSINE-PROTEIN PHOSPHATASE"/>
    <property type="match status" value="1"/>
</dbReference>
<proteinExistence type="inferred from homology"/>
<dbReference type="EMBL" id="VXIV02001454">
    <property type="protein sequence ID" value="KAF6033123.1"/>
    <property type="molecule type" value="Genomic_DNA"/>
</dbReference>
<dbReference type="CDD" id="cd00047">
    <property type="entry name" value="PTPc"/>
    <property type="match status" value="1"/>
</dbReference>
<feature type="domain" description="Tyrosine-protein phosphatase" evidence="13">
    <location>
        <begin position="427"/>
        <end position="683"/>
    </location>
</feature>
<dbReference type="Pfam" id="PF00102">
    <property type="entry name" value="Y_phosphatase"/>
    <property type="match status" value="2"/>
</dbReference>
<evidence type="ECO:0000256" key="12">
    <source>
        <dbReference type="SAM" id="Phobius"/>
    </source>
</evidence>
<evidence type="ECO:0000256" key="8">
    <source>
        <dbReference type="ARBA" id="ARBA00022989"/>
    </source>
</evidence>
<dbReference type="PANTHER" id="PTHR19134:SF562">
    <property type="entry name" value="PROTEIN-TYROSINE-PHOSPHATASE"/>
    <property type="match status" value="1"/>
</dbReference>
<evidence type="ECO:0000256" key="10">
    <source>
        <dbReference type="ARBA" id="ARBA00023180"/>
    </source>
</evidence>
<dbReference type="InterPro" id="IPR029021">
    <property type="entry name" value="Prot-tyrosine_phosphatase-like"/>
</dbReference>
<keyword evidence="8 12" id="KW-1133">Transmembrane helix</keyword>
<dbReference type="SUPFAM" id="SSF52799">
    <property type="entry name" value="(Phosphotyrosine protein) phosphatases II"/>
    <property type="match status" value="2"/>
</dbReference>
<evidence type="ECO:0000256" key="7">
    <source>
        <dbReference type="ARBA" id="ARBA00022912"/>
    </source>
</evidence>
<dbReference type="PROSITE" id="PS50853">
    <property type="entry name" value="FN3"/>
    <property type="match status" value="1"/>
</dbReference>
<name>A0A7J7K4L6_BUGNE</name>
<dbReference type="InterPro" id="IPR000387">
    <property type="entry name" value="Tyr_Pase_dom"/>
</dbReference>
<dbReference type="PROSITE" id="PS50055">
    <property type="entry name" value="TYR_PHOSPHATASE_PTP"/>
    <property type="match status" value="2"/>
</dbReference>
<feature type="domain" description="Fibronectin type-III" evidence="15">
    <location>
        <begin position="1"/>
        <end position="86"/>
    </location>
</feature>
<dbReference type="PRINTS" id="PR00700">
    <property type="entry name" value="PRTYPHPHTASE"/>
</dbReference>
<comment type="caution">
    <text evidence="16">The sequence shown here is derived from an EMBL/GenBank/DDBJ whole genome shotgun (WGS) entry which is preliminary data.</text>
</comment>
<dbReference type="InterPro" id="IPR000242">
    <property type="entry name" value="PTP_cat"/>
</dbReference>
<dbReference type="InterPro" id="IPR016130">
    <property type="entry name" value="Tyr_Pase_AS"/>
</dbReference>
<dbReference type="Pfam" id="PF23144">
    <property type="entry name" value="Fn3_PTPRU"/>
    <property type="match status" value="1"/>
</dbReference>
<comment type="similarity">
    <text evidence="2">Belongs to the protein-tyrosine phosphatase family.</text>
</comment>
<keyword evidence="10" id="KW-0325">Glycoprotein</keyword>
<feature type="domain" description="Tyrosine specific protein phosphatases" evidence="14">
    <location>
        <begin position="600"/>
        <end position="674"/>
    </location>
</feature>
<dbReference type="Gene3D" id="3.90.190.10">
    <property type="entry name" value="Protein tyrosine phosphatase superfamily"/>
    <property type="match status" value="2"/>
</dbReference>
<keyword evidence="6" id="KW-0378">Hydrolase</keyword>
<dbReference type="InterPro" id="IPR050348">
    <property type="entry name" value="Protein-Tyr_Phosphatase"/>
</dbReference>
<evidence type="ECO:0000313" key="16">
    <source>
        <dbReference type="EMBL" id="KAF6033123.1"/>
    </source>
</evidence>
<gene>
    <name evidence="16" type="ORF">EB796_008553</name>
</gene>
<evidence type="ECO:0000256" key="9">
    <source>
        <dbReference type="ARBA" id="ARBA00023136"/>
    </source>
</evidence>
<dbReference type="InterPro" id="IPR003595">
    <property type="entry name" value="Tyr_Pase_cat"/>
</dbReference>
<dbReference type="CDD" id="cd00063">
    <property type="entry name" value="FN3"/>
    <property type="match status" value="1"/>
</dbReference>
<reference evidence="16" key="1">
    <citation type="submission" date="2020-06" db="EMBL/GenBank/DDBJ databases">
        <title>Draft genome of Bugula neritina, a colonial animal packing powerful symbionts and potential medicines.</title>
        <authorList>
            <person name="Rayko M."/>
        </authorList>
    </citation>
    <scope>NUCLEOTIDE SEQUENCE [LARGE SCALE GENOMIC DNA]</scope>
    <source>
        <strain evidence="16">Kwan_BN1</strain>
    </source>
</reference>
<dbReference type="OrthoDB" id="6058203at2759"/>
<dbReference type="Gene3D" id="2.60.40.10">
    <property type="entry name" value="Immunoglobulins"/>
    <property type="match status" value="1"/>
</dbReference>
<dbReference type="SMART" id="SM00194">
    <property type="entry name" value="PTPc"/>
    <property type="match status" value="1"/>
</dbReference>
<evidence type="ECO:0000259" key="15">
    <source>
        <dbReference type="PROSITE" id="PS50853"/>
    </source>
</evidence>
<dbReference type="GO" id="GO:0004725">
    <property type="term" value="F:protein tyrosine phosphatase activity"/>
    <property type="evidence" value="ECO:0007669"/>
    <property type="project" value="UniProtKB-EC"/>
</dbReference>
<keyword evidence="17" id="KW-1185">Reference proteome</keyword>
<sequence length="814" mass="93272">MERERIMLKITWEKPFPACASISHYDLTIKLNEQQIFYKRYSVEETREKVLEDLDPHTKYTIILIAVNNAFYQSSAEPRYITTPELAPYDSLSLSIDFDTNCAYLTIQDPTQPNGIITKYQYTCYYANTEEGNYQSILATDKQPVSLCEFRSAEKVKCSAKAINSAGESPVTSQTGYTKIAVTQRDKAELKHSKNKGKSFRITVHQATLDNKKPDSYVFVVQKETSTSKRKKRSSVQLPPECDLDSDCYITAEIDSSLVDSDGYDFRIGDGKTYQDYYNAPLEPNQDYKIYQAVTVQMEDGFVLIEYYEDPITVHLNPICALGCIVAIAVTVFDLLVGVVLFVVLIKRRRRNFTNKTKQASTSANTGNAYQTLELTERSKQANDAEYATIPECSSDTAKNKTSYEEVDMTSIPTNKLQDYMKDEAFIRKQFESFGNLPQPVMSVAELPSNKSKNRYRGVYSANDSRVKLQRQTFEQSDYINATYIEKFFLKATSLFIATQGPMENTVDDFWLMIWQQRVEAIVMVTNIIERGKVKCEQYWPQSLTTESSYDDITVYYVSYEEWADYMVRVFEVTKNGEKRRVRQYQYTAWPDHGVPDTMSPFISFYKKIKTETYRIDRPLLVHCSTGVGRTGIFIAMSNLLDQAHFHQHIDFYKCVTLMKECRPHIIQTEEEYIFIHHVVNETLTTSKYVCTPVELDRKVAGLTPPDNTEYLSMAGEVVEEFQKIEELVKKNMLDADEGEVEGNMGTTGRSLRPLISSGSGYINAVFVNSYRKRNQFIATQLPLVNAMTDFWRMIDEHGVSVIVQLDPSGVCTD</sequence>
<evidence type="ECO:0000313" key="17">
    <source>
        <dbReference type="Proteomes" id="UP000593567"/>
    </source>
</evidence>
<evidence type="ECO:0000256" key="2">
    <source>
        <dbReference type="ARBA" id="ARBA00009580"/>
    </source>
</evidence>
<comment type="subcellular location">
    <subcellularLocation>
        <location evidence="1">Membrane</location>
        <topology evidence="1">Single-pass type I membrane protein</topology>
    </subcellularLocation>
</comment>
<keyword evidence="9 12" id="KW-0472">Membrane</keyword>
<dbReference type="InterPro" id="IPR003961">
    <property type="entry name" value="FN3_dom"/>
</dbReference>
<dbReference type="FunFam" id="3.90.190.10:FF:000102">
    <property type="entry name" value="Receptor-type tyrosine-protein phosphatase"/>
    <property type="match status" value="1"/>
</dbReference>
<evidence type="ECO:0000256" key="3">
    <source>
        <dbReference type="ARBA" id="ARBA00013064"/>
    </source>
</evidence>
<protein>
    <recommendedName>
        <fullName evidence="3">protein-tyrosine-phosphatase</fullName>
        <ecNumber evidence="3">3.1.3.48</ecNumber>
    </recommendedName>
</protein>
<comment type="catalytic activity">
    <reaction evidence="11">
        <text>O-phospho-L-tyrosyl-[protein] + H2O = L-tyrosyl-[protein] + phosphate</text>
        <dbReference type="Rhea" id="RHEA:10684"/>
        <dbReference type="Rhea" id="RHEA-COMP:10136"/>
        <dbReference type="Rhea" id="RHEA-COMP:20101"/>
        <dbReference type="ChEBI" id="CHEBI:15377"/>
        <dbReference type="ChEBI" id="CHEBI:43474"/>
        <dbReference type="ChEBI" id="CHEBI:46858"/>
        <dbReference type="ChEBI" id="CHEBI:61978"/>
        <dbReference type="EC" id="3.1.3.48"/>
    </reaction>
</comment>
<dbReference type="SUPFAM" id="SSF49265">
    <property type="entry name" value="Fibronectin type III"/>
    <property type="match status" value="1"/>
</dbReference>
<evidence type="ECO:0000256" key="5">
    <source>
        <dbReference type="ARBA" id="ARBA00022729"/>
    </source>
</evidence>
<evidence type="ECO:0000259" key="14">
    <source>
        <dbReference type="PROSITE" id="PS50056"/>
    </source>
</evidence>
<dbReference type="InterPro" id="IPR057598">
    <property type="entry name" value="Fn3_PTPRU"/>
</dbReference>
<evidence type="ECO:0000256" key="4">
    <source>
        <dbReference type="ARBA" id="ARBA00022692"/>
    </source>
</evidence>
<dbReference type="GO" id="GO:0016020">
    <property type="term" value="C:membrane"/>
    <property type="evidence" value="ECO:0007669"/>
    <property type="project" value="UniProtKB-SubCell"/>
</dbReference>
<evidence type="ECO:0000259" key="13">
    <source>
        <dbReference type="PROSITE" id="PS50055"/>
    </source>
</evidence>
<dbReference type="AlphaFoldDB" id="A0A7J7K4L6"/>
<dbReference type="PROSITE" id="PS00383">
    <property type="entry name" value="TYR_PHOSPHATASE_1"/>
    <property type="match status" value="1"/>
</dbReference>
<dbReference type="Proteomes" id="UP000593567">
    <property type="component" value="Unassembled WGS sequence"/>
</dbReference>
<keyword evidence="5" id="KW-0732">Signal</keyword>